<accession>A0A4Y2WXK7</accession>
<name>A0A4Y2WXK7_ARAVE</name>
<evidence type="ECO:0000313" key="2">
    <source>
        <dbReference type="Proteomes" id="UP000499080"/>
    </source>
</evidence>
<evidence type="ECO:0000313" key="1">
    <source>
        <dbReference type="EMBL" id="GBO40662.1"/>
    </source>
</evidence>
<dbReference type="InterPro" id="IPR036397">
    <property type="entry name" value="RNaseH_sf"/>
</dbReference>
<protein>
    <recommendedName>
        <fullName evidence="3">Tc1-like transposase DDE domain-containing protein</fullName>
    </recommendedName>
</protein>
<keyword evidence="2" id="KW-1185">Reference proteome</keyword>
<dbReference type="GO" id="GO:0003676">
    <property type="term" value="F:nucleic acid binding"/>
    <property type="evidence" value="ECO:0007669"/>
    <property type="project" value="InterPro"/>
</dbReference>
<organism evidence="1 2">
    <name type="scientific">Araneus ventricosus</name>
    <name type="common">Orbweaver spider</name>
    <name type="synonym">Epeira ventricosa</name>
    <dbReference type="NCBI Taxonomy" id="182803"/>
    <lineage>
        <taxon>Eukaryota</taxon>
        <taxon>Metazoa</taxon>
        <taxon>Ecdysozoa</taxon>
        <taxon>Arthropoda</taxon>
        <taxon>Chelicerata</taxon>
        <taxon>Arachnida</taxon>
        <taxon>Araneae</taxon>
        <taxon>Araneomorphae</taxon>
        <taxon>Entelegynae</taxon>
        <taxon>Araneoidea</taxon>
        <taxon>Araneidae</taxon>
        <taxon>Araneus</taxon>
    </lineage>
</organism>
<dbReference type="Proteomes" id="UP000499080">
    <property type="component" value="Unassembled WGS sequence"/>
</dbReference>
<gene>
    <name evidence="1" type="ORF">AVEN_57257_1</name>
</gene>
<reference evidence="1 2" key="1">
    <citation type="journal article" date="2019" name="Sci. Rep.">
        <title>Orb-weaving spider Araneus ventricosus genome elucidates the spidroin gene catalogue.</title>
        <authorList>
            <person name="Kono N."/>
            <person name="Nakamura H."/>
            <person name="Ohtoshi R."/>
            <person name="Moran D.A.P."/>
            <person name="Shinohara A."/>
            <person name="Yoshida Y."/>
            <person name="Fujiwara M."/>
            <person name="Mori M."/>
            <person name="Tomita M."/>
            <person name="Arakawa K."/>
        </authorList>
    </citation>
    <scope>NUCLEOTIDE SEQUENCE [LARGE SCALE GENOMIC DNA]</scope>
</reference>
<dbReference type="OrthoDB" id="10006939at2759"/>
<dbReference type="Gene3D" id="3.30.420.10">
    <property type="entry name" value="Ribonuclease H-like superfamily/Ribonuclease H"/>
    <property type="match status" value="1"/>
</dbReference>
<proteinExistence type="predicted"/>
<comment type="caution">
    <text evidence="1">The sequence shown here is derived from an EMBL/GenBank/DDBJ whole genome shotgun (WGS) entry which is preliminary data.</text>
</comment>
<dbReference type="AlphaFoldDB" id="A0A4Y2WXK7"/>
<evidence type="ECO:0008006" key="3">
    <source>
        <dbReference type="Google" id="ProtNLM"/>
    </source>
</evidence>
<dbReference type="EMBL" id="BGPR01065948">
    <property type="protein sequence ID" value="GBO40662.1"/>
    <property type="molecule type" value="Genomic_DNA"/>
</dbReference>
<sequence length="90" mass="9694">MVWGGICASGNTPLVFVDEGVKIKSQSVPPGHSRSCCTSVGQKALRNVNWTFQQDSAPVHKARKDTRVVQGAFSGHDIIISRMATLLARS</sequence>